<dbReference type="AlphaFoldDB" id="A0A432XB42"/>
<dbReference type="SMART" id="SM00953">
    <property type="entry name" value="RES"/>
    <property type="match status" value="1"/>
</dbReference>
<name>A0A432XB42_9GAMM</name>
<sequence length="214" mass="24495">MPFKSWDSYSRFQKSVVGESRYIQSDEATDFLQAIITSGKERVRLIPKGTQLWRAQLGHDLRPEHVGEELMDYFPTAYKPERMKPLRDSAREGRANPKGIPFLYTATGKETAMAEVRPWIGSIISAGQFITVKELKLIDFSVEQGDEQYFFFHEPTEEEKVRAVWSHINNAFSRPVLESDTTADYAPTQIIAEFIKSKGYDGIVYKSAFVIPPF</sequence>
<proteinExistence type="predicted"/>
<protein>
    <submittedName>
        <fullName evidence="2">RES domain-containing protein</fullName>
    </submittedName>
</protein>
<evidence type="ECO:0000313" key="2">
    <source>
        <dbReference type="EMBL" id="RUO45870.1"/>
    </source>
</evidence>
<keyword evidence="3" id="KW-1185">Reference proteome</keyword>
<dbReference type="Proteomes" id="UP000286985">
    <property type="component" value="Unassembled WGS sequence"/>
</dbReference>
<gene>
    <name evidence="2" type="ORF">CWE24_12400</name>
</gene>
<accession>A0A432XB42</accession>
<reference evidence="3" key="1">
    <citation type="journal article" date="2018" name="Front. Microbiol.">
        <title>Genome-Based Analysis Reveals the Taxonomy and Diversity of the Family Idiomarinaceae.</title>
        <authorList>
            <person name="Liu Y."/>
            <person name="Lai Q."/>
            <person name="Shao Z."/>
        </authorList>
    </citation>
    <scope>NUCLEOTIDE SEQUENCE [LARGE SCALE GENOMIC DNA]</scope>
    <source>
        <strain evidence="3">908033</strain>
    </source>
</reference>
<comment type="caution">
    <text evidence="2">The sequence shown here is derived from an EMBL/GenBank/DDBJ whole genome shotgun (WGS) entry which is preliminary data.</text>
</comment>
<dbReference type="RefSeq" id="WP_092842159.1">
    <property type="nucleotide sequence ID" value="NZ_FPCF01000012.1"/>
</dbReference>
<dbReference type="EMBL" id="PIPU01000011">
    <property type="protein sequence ID" value="RUO45870.1"/>
    <property type="molecule type" value="Genomic_DNA"/>
</dbReference>
<evidence type="ECO:0000313" key="3">
    <source>
        <dbReference type="Proteomes" id="UP000286985"/>
    </source>
</evidence>
<evidence type="ECO:0000259" key="1">
    <source>
        <dbReference type="SMART" id="SM00953"/>
    </source>
</evidence>
<dbReference type="OrthoDB" id="648213at2"/>
<organism evidence="2 3">
    <name type="scientific">Pseudidiomarina donghaiensis</name>
    <dbReference type="NCBI Taxonomy" id="519452"/>
    <lineage>
        <taxon>Bacteria</taxon>
        <taxon>Pseudomonadati</taxon>
        <taxon>Pseudomonadota</taxon>
        <taxon>Gammaproteobacteria</taxon>
        <taxon>Alteromonadales</taxon>
        <taxon>Idiomarinaceae</taxon>
        <taxon>Pseudidiomarina</taxon>
    </lineage>
</organism>
<dbReference type="InterPro" id="IPR014914">
    <property type="entry name" value="RES_dom"/>
</dbReference>
<feature type="domain" description="RES" evidence="1">
    <location>
        <begin position="80"/>
        <end position="213"/>
    </location>
</feature>
<dbReference type="STRING" id="519452.SAMN04488139_0086"/>
<dbReference type="Pfam" id="PF08808">
    <property type="entry name" value="RES"/>
    <property type="match status" value="1"/>
</dbReference>